<sequence length="189" mass="21720">MRVLVFVILAALAGVESESKTPEGFIVNKVARKAYKVMYKAETWTNAKDKCEKIGATLAVPKTQDEFLFLQKLVRGMYYPQITGTSYKLLVWLGISNLDNYKVWRNIDGEDIRDTGFSDWATNHEFWESPAEPHCAGMDAANPGLRDYWCDLAQPYICQIKVSSYGRPDYNNVNEDVEHHLHEKFIFQN</sequence>
<protein>
    <submittedName>
        <fullName evidence="1">Uncharacterized protein</fullName>
    </submittedName>
</protein>
<evidence type="ECO:0000313" key="2">
    <source>
        <dbReference type="Proteomes" id="UP001231649"/>
    </source>
</evidence>
<organism evidence="1 2">
    <name type="scientific">Mythimna loreyi</name>
    <dbReference type="NCBI Taxonomy" id="667449"/>
    <lineage>
        <taxon>Eukaryota</taxon>
        <taxon>Metazoa</taxon>
        <taxon>Ecdysozoa</taxon>
        <taxon>Arthropoda</taxon>
        <taxon>Hexapoda</taxon>
        <taxon>Insecta</taxon>
        <taxon>Pterygota</taxon>
        <taxon>Neoptera</taxon>
        <taxon>Endopterygota</taxon>
        <taxon>Lepidoptera</taxon>
        <taxon>Glossata</taxon>
        <taxon>Ditrysia</taxon>
        <taxon>Noctuoidea</taxon>
        <taxon>Noctuidae</taxon>
        <taxon>Noctuinae</taxon>
        <taxon>Hadenini</taxon>
        <taxon>Mythimna</taxon>
    </lineage>
</organism>
<accession>A0ACC2QKI7</accession>
<dbReference type="EMBL" id="CM056779">
    <property type="protein sequence ID" value="KAJ8719318.1"/>
    <property type="molecule type" value="Genomic_DNA"/>
</dbReference>
<proteinExistence type="predicted"/>
<dbReference type="Proteomes" id="UP001231649">
    <property type="component" value="Chromosome 3"/>
</dbReference>
<name>A0ACC2QKI7_9NEOP</name>
<reference evidence="1" key="1">
    <citation type="submission" date="2023-03" db="EMBL/GenBank/DDBJ databases">
        <title>Chromosome-level genomes of two armyworms, Mythimna separata and Mythimna loreyi, provide insights into the biosynthesis and reception of sex pheromones.</title>
        <authorList>
            <person name="Zhao H."/>
        </authorList>
    </citation>
    <scope>NUCLEOTIDE SEQUENCE</scope>
    <source>
        <strain evidence="1">BeijingLab</strain>
    </source>
</reference>
<evidence type="ECO:0000313" key="1">
    <source>
        <dbReference type="EMBL" id="KAJ8719318.1"/>
    </source>
</evidence>
<gene>
    <name evidence="1" type="ORF">PYW08_011493</name>
</gene>
<keyword evidence="2" id="KW-1185">Reference proteome</keyword>
<comment type="caution">
    <text evidence="1">The sequence shown here is derived from an EMBL/GenBank/DDBJ whole genome shotgun (WGS) entry which is preliminary data.</text>
</comment>